<gene>
    <name evidence="1" type="ORF">BDB_mp60044</name>
</gene>
<dbReference type="EMBL" id="FR854082">
    <property type="protein sequence ID" value="CCA82880.1"/>
    <property type="molecule type" value="Genomic_DNA"/>
</dbReference>
<dbReference type="AlphaFoldDB" id="G2ZUY4"/>
<sequence>MDWPIGKTAVICEASMRCRAVAVGLTRSTALAARGTMRATIIIKIKLNNPQINKR</sequence>
<name>G2ZUY4_9RALS</name>
<proteinExistence type="predicted"/>
<reference evidence="1" key="2">
    <citation type="submission" date="2011-04" db="EMBL/GenBank/DDBJ databases">
        <authorList>
            <person name="Genoscope - CEA"/>
        </authorList>
    </citation>
    <scope>NUCLEOTIDE SEQUENCE</scope>
    <source>
        <strain evidence="1">R229</strain>
    </source>
</reference>
<reference evidence="1" key="1">
    <citation type="journal article" date="2011" name="PLoS ONE">
        <title>Ralstonia syzygii, the Blood Disease Bacterium and some Asian R. solanacearum strains form a single genomic species despite divergent lifestyles.</title>
        <authorList>
            <person name="Remenant B."/>
            <person name="de Cambiaire J.C."/>
            <person name="Cellier G."/>
            <person name="Jacobs J.M."/>
            <person name="Mangenot S."/>
            <person name="Barbe V."/>
            <person name="Lajus A."/>
            <person name="Vallenet D."/>
            <person name="Medigue C."/>
            <person name="Fegan M."/>
            <person name="Allen C."/>
            <person name="Prior P."/>
        </authorList>
    </citation>
    <scope>NUCLEOTIDE SEQUENCE</scope>
    <source>
        <strain evidence="1">R229</strain>
    </source>
</reference>
<protein>
    <submittedName>
        <fullName evidence="1">Uncharacterized protein</fullName>
    </submittedName>
</protein>
<evidence type="ECO:0000313" key="1">
    <source>
        <dbReference type="EMBL" id="CCA82880.1"/>
    </source>
</evidence>
<organism evidence="1">
    <name type="scientific">blood disease bacterium R229</name>
    <dbReference type="NCBI Taxonomy" id="741978"/>
    <lineage>
        <taxon>Bacteria</taxon>
        <taxon>Pseudomonadati</taxon>
        <taxon>Pseudomonadota</taxon>
        <taxon>Betaproteobacteria</taxon>
        <taxon>Burkholderiales</taxon>
        <taxon>Burkholderiaceae</taxon>
        <taxon>Ralstonia</taxon>
        <taxon>Ralstonia solanacearum species complex</taxon>
    </lineage>
</organism>
<accession>G2ZUY4</accession>